<comment type="subcellular location">
    <subcellularLocation>
        <location evidence="1">Membrane</location>
        <topology evidence="1">Multi-pass membrane protein</topology>
    </subcellularLocation>
</comment>
<evidence type="ECO:0000256" key="5">
    <source>
        <dbReference type="SAM" id="MobiDB-lite"/>
    </source>
</evidence>
<evidence type="ECO:0000313" key="7">
    <source>
        <dbReference type="EMBL" id="KAG2382946.1"/>
    </source>
</evidence>
<dbReference type="PANTHER" id="PTHR10283">
    <property type="entry name" value="SOLUTE CARRIER FAMILY 13 MEMBER"/>
    <property type="match status" value="1"/>
</dbReference>
<feature type="transmembrane region" description="Helical" evidence="6">
    <location>
        <begin position="200"/>
        <end position="219"/>
    </location>
</feature>
<evidence type="ECO:0000256" key="4">
    <source>
        <dbReference type="ARBA" id="ARBA00023136"/>
    </source>
</evidence>
<dbReference type="EMBL" id="PYSW02000022">
    <property type="protein sequence ID" value="KAG2382946.1"/>
    <property type="molecule type" value="Genomic_DNA"/>
</dbReference>
<evidence type="ECO:0000256" key="2">
    <source>
        <dbReference type="ARBA" id="ARBA00022692"/>
    </source>
</evidence>
<feature type="transmembrane region" description="Helical" evidence="6">
    <location>
        <begin position="169"/>
        <end position="188"/>
    </location>
</feature>
<feature type="compositionally biased region" description="Polar residues" evidence="5">
    <location>
        <begin position="12"/>
        <end position="21"/>
    </location>
</feature>
<dbReference type="InterPro" id="IPR001898">
    <property type="entry name" value="SLC13A/DASS"/>
</dbReference>
<dbReference type="AlphaFoldDB" id="A0AA88GPK8"/>
<dbReference type="RefSeq" id="XP_044548625.1">
    <property type="nucleotide sequence ID" value="XM_044694605.1"/>
</dbReference>
<gene>
    <name evidence="7" type="ORF">C9374_004913</name>
</gene>
<feature type="compositionally biased region" description="Polar residues" evidence="5">
    <location>
        <begin position="43"/>
        <end position="52"/>
    </location>
</feature>
<evidence type="ECO:0000256" key="6">
    <source>
        <dbReference type="SAM" id="Phobius"/>
    </source>
</evidence>
<feature type="region of interest" description="Disordered" evidence="5">
    <location>
        <begin position="1"/>
        <end position="81"/>
    </location>
</feature>
<feature type="transmembrane region" description="Helical" evidence="6">
    <location>
        <begin position="626"/>
        <end position="644"/>
    </location>
</feature>
<comment type="caution">
    <text evidence="7">The sequence shown here is derived from an EMBL/GenBank/DDBJ whole genome shotgun (WGS) entry which is preliminary data.</text>
</comment>
<evidence type="ECO:0000256" key="1">
    <source>
        <dbReference type="ARBA" id="ARBA00004141"/>
    </source>
</evidence>
<sequence length="713" mass="79470">MATHDLLDENQNESNHSNHLQRSPIHDQYKDISVVELEEEMKNSNSDHQQQELGEEEASSFPPNNNNMDEQDNNFKSYESPSDLRKRKAKAILFYWLRVLSGPVLALPFFCNMLTPLGATIAINRCAGITIWIATYWITEPVPIAITSLLPVILFPLLGVTSAKIITEAYFSELSFLFVGSFMVTIALERWNLHRRFSLFVLGLIGMRPFLILLGFMLLGGTLSMFLSNSATTAMLLPMANAVVSSIKKKNNENPNIEKREKELVKIQKFAKTLFLCIPYASSIMGMSTLIGTPTNLIFVHVLNEKFPALQTSDDDPVTFATWFLYAFPLSLTFLVLVYIYFSILFVRPISLNHESTNTVEENTGLNNYSPSNYRSTANLLEEDKLNEEVSPRQEEVAVAPSSKKPSNIFREQYKALGRIRYEEILLTIIFLVMCLLWVSRDIQIGSNLHIGWNNLVYWISGRPEKEKSSLLKYVGDGTVAVLLGSLLFFIPSFNPPSEKDQHNNDTNSQQIQSTTTSRNSHTPFTTGRILEWKQVKNEMPWDIILLLGCGFSLAAAYNQCKFSDFIVDVIVVKLDLASKIHPYLMMLVICFAVNVITEFSSNVGTASLLMPLLATLSIRVGQNPILYMAPATLACSLAFMTPIGTVPNSLAFGYGHFKLTDMVMSGVVLSLLGVASAVLGTMALGGVLGVHLDQVPSWANSTLTATTTTVFP</sequence>
<proteinExistence type="predicted"/>
<feature type="transmembrane region" description="Helical" evidence="6">
    <location>
        <begin position="664"/>
        <end position="691"/>
    </location>
</feature>
<feature type="transmembrane region" description="Helical" evidence="6">
    <location>
        <begin position="323"/>
        <end position="347"/>
    </location>
</feature>
<feature type="transmembrane region" description="Helical" evidence="6">
    <location>
        <begin position="92"/>
        <end position="110"/>
    </location>
</feature>
<evidence type="ECO:0000256" key="3">
    <source>
        <dbReference type="ARBA" id="ARBA00022989"/>
    </source>
</evidence>
<keyword evidence="2 6" id="KW-0812">Transmembrane</keyword>
<protein>
    <submittedName>
        <fullName evidence="7">Uncharacterized protein</fullName>
    </submittedName>
</protein>
<feature type="transmembrane region" description="Helical" evidence="6">
    <location>
        <begin position="225"/>
        <end position="244"/>
    </location>
</feature>
<dbReference type="Pfam" id="PF00939">
    <property type="entry name" value="Na_sulph_symp"/>
    <property type="match status" value="1"/>
</dbReference>
<feature type="transmembrane region" description="Helical" evidence="6">
    <location>
        <begin position="584"/>
        <end position="614"/>
    </location>
</feature>
<name>A0AA88GPK8_NAELO</name>
<dbReference type="GO" id="GO:0015556">
    <property type="term" value="F:C4-dicarboxylate transmembrane transporter activity"/>
    <property type="evidence" value="ECO:0007669"/>
    <property type="project" value="UniProtKB-ARBA"/>
</dbReference>
<dbReference type="GeneID" id="68097368"/>
<evidence type="ECO:0000313" key="8">
    <source>
        <dbReference type="Proteomes" id="UP000816034"/>
    </source>
</evidence>
<feature type="transmembrane region" description="Helical" evidence="6">
    <location>
        <begin position="144"/>
        <end position="163"/>
    </location>
</feature>
<dbReference type="PANTHER" id="PTHR10283:SF82">
    <property type="entry name" value="SOLUTE CARRIER FAMILY 13 MEMBER 2"/>
    <property type="match status" value="1"/>
</dbReference>
<keyword evidence="4 6" id="KW-0472">Membrane</keyword>
<dbReference type="GO" id="GO:0005886">
    <property type="term" value="C:plasma membrane"/>
    <property type="evidence" value="ECO:0007669"/>
    <property type="project" value="TreeGrafter"/>
</dbReference>
<feature type="compositionally biased region" description="Low complexity" evidence="5">
    <location>
        <begin position="505"/>
        <end position="521"/>
    </location>
</feature>
<reference evidence="7 8" key="1">
    <citation type="journal article" date="2018" name="BMC Genomics">
        <title>The genome of Naegleria lovaniensis, the basis for a comparative approach to unravel pathogenicity factors of the human pathogenic amoeba N. fowleri.</title>
        <authorList>
            <person name="Liechti N."/>
            <person name="Schurch N."/>
            <person name="Bruggmann R."/>
            <person name="Wittwer M."/>
        </authorList>
    </citation>
    <scope>NUCLEOTIDE SEQUENCE [LARGE SCALE GENOMIC DNA]</scope>
    <source>
        <strain evidence="7 8">ATCC 30569</strain>
    </source>
</reference>
<feature type="transmembrane region" description="Helical" evidence="6">
    <location>
        <begin position="274"/>
        <end position="303"/>
    </location>
</feature>
<keyword evidence="8" id="KW-1185">Reference proteome</keyword>
<feature type="region of interest" description="Disordered" evidence="5">
    <location>
        <begin position="498"/>
        <end position="523"/>
    </location>
</feature>
<dbReference type="Proteomes" id="UP000816034">
    <property type="component" value="Unassembled WGS sequence"/>
</dbReference>
<dbReference type="GO" id="GO:0005310">
    <property type="term" value="F:dicarboxylic acid transmembrane transporter activity"/>
    <property type="evidence" value="ECO:0007669"/>
    <property type="project" value="UniProtKB-ARBA"/>
</dbReference>
<accession>A0AA88GPK8</accession>
<organism evidence="7 8">
    <name type="scientific">Naegleria lovaniensis</name>
    <name type="common">Amoeba</name>
    <dbReference type="NCBI Taxonomy" id="51637"/>
    <lineage>
        <taxon>Eukaryota</taxon>
        <taxon>Discoba</taxon>
        <taxon>Heterolobosea</taxon>
        <taxon>Tetramitia</taxon>
        <taxon>Eutetramitia</taxon>
        <taxon>Vahlkampfiidae</taxon>
        <taxon>Naegleria</taxon>
    </lineage>
</organism>
<keyword evidence="3 6" id="KW-1133">Transmembrane helix</keyword>